<reference evidence="2" key="1">
    <citation type="submission" date="2020-02" db="EMBL/GenBank/DDBJ databases">
        <authorList>
            <person name="Meier V. D."/>
        </authorList>
    </citation>
    <scope>NUCLEOTIDE SEQUENCE</scope>
    <source>
        <strain evidence="2">AVDCRST_MAG86</strain>
    </source>
</reference>
<dbReference type="InterPro" id="IPR002734">
    <property type="entry name" value="RibDG_C"/>
</dbReference>
<dbReference type="GO" id="GO:0009231">
    <property type="term" value="P:riboflavin biosynthetic process"/>
    <property type="evidence" value="ECO:0007669"/>
    <property type="project" value="InterPro"/>
</dbReference>
<dbReference type="EMBL" id="CADCWP010000159">
    <property type="protein sequence ID" value="CAA9574123.1"/>
    <property type="molecule type" value="Genomic_DNA"/>
</dbReference>
<dbReference type="PANTHER" id="PTHR38011">
    <property type="entry name" value="DIHYDROFOLATE REDUCTASE FAMILY PROTEIN (AFU_ORTHOLOGUE AFUA_8G06820)"/>
    <property type="match status" value="1"/>
</dbReference>
<dbReference type="AlphaFoldDB" id="A0A6J4VD07"/>
<organism evidence="2">
    <name type="scientific">uncultured Truepera sp</name>
    <dbReference type="NCBI Taxonomy" id="543023"/>
    <lineage>
        <taxon>Bacteria</taxon>
        <taxon>Thermotogati</taxon>
        <taxon>Deinococcota</taxon>
        <taxon>Deinococci</taxon>
        <taxon>Trueperales</taxon>
        <taxon>Trueperaceae</taxon>
        <taxon>Truepera</taxon>
        <taxon>environmental samples</taxon>
    </lineage>
</organism>
<dbReference type="GO" id="GO:0008703">
    <property type="term" value="F:5-amino-6-(5-phosphoribosylamino)uracil reductase activity"/>
    <property type="evidence" value="ECO:0007669"/>
    <property type="project" value="InterPro"/>
</dbReference>
<accession>A0A6J4VD07</accession>
<feature type="domain" description="Bacterial bifunctional deaminase-reductase C-terminal" evidence="1">
    <location>
        <begin position="4"/>
        <end position="187"/>
    </location>
</feature>
<evidence type="ECO:0000313" key="2">
    <source>
        <dbReference type="EMBL" id="CAA9574123.1"/>
    </source>
</evidence>
<proteinExistence type="predicted"/>
<sequence length="198" mass="22219">MRNLIVCNIMSLDGYYTGLSNNVMVLPMDKSFDAYNLERLKAADTVLLGGTSYRMFGSFWPGVAGNPDASPTNREFSKLYNNLVKVVVSDQMTPEDVAEAWRDTTRIVRRRNAHEEIAALKLERGRDIVMFGSHTLWNDLLMHGLVDQLHLMIGPVVLGAGTPIFDGQPSVSLQLGDTRTWNDSGNVLVRYDVRRQET</sequence>
<dbReference type="InterPro" id="IPR024072">
    <property type="entry name" value="DHFR-like_dom_sf"/>
</dbReference>
<evidence type="ECO:0000259" key="1">
    <source>
        <dbReference type="Pfam" id="PF01872"/>
    </source>
</evidence>
<dbReference type="InterPro" id="IPR050765">
    <property type="entry name" value="Riboflavin_Biosynth_HTPR"/>
</dbReference>
<dbReference type="PANTHER" id="PTHR38011:SF11">
    <property type="entry name" value="2,5-DIAMINO-6-RIBOSYLAMINO-4(3H)-PYRIMIDINONE 5'-PHOSPHATE REDUCTASE"/>
    <property type="match status" value="1"/>
</dbReference>
<name>A0A6J4VD07_9DEIN</name>
<gene>
    <name evidence="2" type="ORF">AVDCRST_MAG86-1987</name>
</gene>
<protein>
    <recommendedName>
        <fullName evidence="1">Bacterial bifunctional deaminase-reductase C-terminal domain-containing protein</fullName>
    </recommendedName>
</protein>
<dbReference type="SUPFAM" id="SSF53597">
    <property type="entry name" value="Dihydrofolate reductase-like"/>
    <property type="match status" value="1"/>
</dbReference>
<dbReference type="Gene3D" id="3.40.430.10">
    <property type="entry name" value="Dihydrofolate Reductase, subunit A"/>
    <property type="match status" value="1"/>
</dbReference>
<dbReference type="Pfam" id="PF01872">
    <property type="entry name" value="RibD_C"/>
    <property type="match status" value="1"/>
</dbReference>